<dbReference type="Pfam" id="PF06201">
    <property type="entry name" value="PITH"/>
    <property type="match status" value="1"/>
</dbReference>
<dbReference type="InterPro" id="IPR037047">
    <property type="entry name" value="PITH_dom_sf"/>
</dbReference>
<dbReference type="Pfam" id="PF00085">
    <property type="entry name" value="Thioredoxin"/>
    <property type="match status" value="1"/>
</dbReference>
<dbReference type="InterPro" id="IPR036249">
    <property type="entry name" value="Thioredoxin-like_sf"/>
</dbReference>
<dbReference type="PROSITE" id="PS00194">
    <property type="entry name" value="THIOREDOXIN_1"/>
    <property type="match status" value="1"/>
</dbReference>
<evidence type="ECO:0000313" key="5">
    <source>
        <dbReference type="Proteomes" id="UP001187531"/>
    </source>
</evidence>
<dbReference type="CDD" id="cd02947">
    <property type="entry name" value="TRX_family"/>
    <property type="match status" value="1"/>
</dbReference>
<accession>A0AA88I755</accession>
<dbReference type="PROSITE" id="PS51532">
    <property type="entry name" value="PITH"/>
    <property type="match status" value="1"/>
</dbReference>
<dbReference type="InterPro" id="IPR017937">
    <property type="entry name" value="Thioredoxin_CS"/>
</dbReference>
<name>A0AA88I755_ARTSF</name>
<feature type="domain" description="Thioredoxin" evidence="2">
    <location>
        <begin position="1"/>
        <end position="106"/>
    </location>
</feature>
<keyword evidence="5" id="KW-1185">Reference proteome</keyword>
<evidence type="ECO:0000259" key="2">
    <source>
        <dbReference type="PROSITE" id="PS51352"/>
    </source>
</evidence>
<dbReference type="Gene3D" id="2.60.120.470">
    <property type="entry name" value="PITH domain"/>
    <property type="match status" value="1"/>
</dbReference>
<dbReference type="SUPFAM" id="SSF49785">
    <property type="entry name" value="Galactose-binding domain-like"/>
    <property type="match status" value="1"/>
</dbReference>
<dbReference type="PROSITE" id="PS51352">
    <property type="entry name" value="THIOREDOXIN_2"/>
    <property type="match status" value="1"/>
</dbReference>
<dbReference type="InterPro" id="IPR010400">
    <property type="entry name" value="PITH_dom"/>
</dbReference>
<dbReference type="Proteomes" id="UP001187531">
    <property type="component" value="Unassembled WGS sequence"/>
</dbReference>
<dbReference type="InterPro" id="IPR013766">
    <property type="entry name" value="Thioredoxin_domain"/>
</dbReference>
<dbReference type="Gene3D" id="3.40.30.10">
    <property type="entry name" value="Glutaredoxin"/>
    <property type="match status" value="1"/>
</dbReference>
<evidence type="ECO:0000256" key="1">
    <source>
        <dbReference type="ARBA" id="ARBA00023157"/>
    </source>
</evidence>
<dbReference type="EMBL" id="JAVRJZ010000002">
    <property type="protein sequence ID" value="KAK2725409.1"/>
    <property type="molecule type" value="Genomic_DNA"/>
</dbReference>
<dbReference type="PANTHER" id="PTHR46115">
    <property type="entry name" value="THIOREDOXIN-LIKE PROTEIN 1"/>
    <property type="match status" value="1"/>
</dbReference>
<feature type="domain" description="PITH" evidence="3">
    <location>
        <begin position="110"/>
        <end position="277"/>
    </location>
</feature>
<dbReference type="SUPFAM" id="SSF52833">
    <property type="entry name" value="Thioredoxin-like"/>
    <property type="match status" value="1"/>
</dbReference>
<protein>
    <recommendedName>
        <fullName evidence="6">Thioredoxin-like protein 1</fullName>
    </recommendedName>
</protein>
<dbReference type="EMBL" id="JAVRJZ010000002">
    <property type="protein sequence ID" value="KAK2725410.1"/>
    <property type="molecule type" value="Genomic_DNA"/>
</dbReference>
<reference evidence="4" key="1">
    <citation type="submission" date="2023-07" db="EMBL/GenBank/DDBJ databases">
        <title>Chromosome-level genome assembly of Artemia franciscana.</title>
        <authorList>
            <person name="Jo E."/>
        </authorList>
    </citation>
    <scope>NUCLEOTIDE SEQUENCE</scope>
    <source>
        <tissue evidence="4">Whole body</tissue>
    </source>
</reference>
<dbReference type="EMBL" id="JAVRJZ010000002">
    <property type="protein sequence ID" value="KAK2725408.1"/>
    <property type="molecule type" value="Genomic_DNA"/>
</dbReference>
<keyword evidence="1" id="KW-1015">Disulfide bond</keyword>
<dbReference type="PRINTS" id="PR00421">
    <property type="entry name" value="THIOREDOXIN"/>
</dbReference>
<organism evidence="4 5">
    <name type="scientific">Artemia franciscana</name>
    <name type="common">Brine shrimp</name>
    <name type="synonym">Artemia sanfranciscana</name>
    <dbReference type="NCBI Taxonomy" id="6661"/>
    <lineage>
        <taxon>Eukaryota</taxon>
        <taxon>Metazoa</taxon>
        <taxon>Ecdysozoa</taxon>
        <taxon>Arthropoda</taxon>
        <taxon>Crustacea</taxon>
        <taxon>Branchiopoda</taxon>
        <taxon>Anostraca</taxon>
        <taxon>Artemiidae</taxon>
        <taxon>Artemia</taxon>
    </lineage>
</organism>
<evidence type="ECO:0008006" key="6">
    <source>
        <dbReference type="Google" id="ProtNLM"/>
    </source>
</evidence>
<evidence type="ECO:0000259" key="3">
    <source>
        <dbReference type="PROSITE" id="PS51532"/>
    </source>
</evidence>
<dbReference type="InterPro" id="IPR008979">
    <property type="entry name" value="Galactose-bd-like_sf"/>
</dbReference>
<sequence>MVKEITEPSQLQAELNVAGPKLVVVDFTASWCGPCQRIAPFVDELSRKYTRAVFLKVDVDAGPDLAQAHNVSAMPTFIFFKNKVVIDRLQGANPQSLEEKVRKFYGSEDEEEDVVNGHVDLASFISKNDCECLNESDQHSLLNLLEKKGHLESDCDEQLIIVVSFNQPIKLHSIKIKAPLDSGPKDLKLYINQPKTLDFDSAESSQATQVISLSPKDLEGNPVNLRFVKFQNLQNLTMFVKNNQEDTDITKIEQLSLIGSPINTTNMTDFKRVAGKKGEAH</sequence>
<gene>
    <name evidence="4" type="ORF">QYM36_000044</name>
</gene>
<comment type="caution">
    <text evidence="4">The sequence shown here is derived from an EMBL/GenBank/DDBJ whole genome shotgun (WGS) entry which is preliminary data.</text>
</comment>
<dbReference type="GO" id="GO:0005737">
    <property type="term" value="C:cytoplasm"/>
    <property type="evidence" value="ECO:0007669"/>
    <property type="project" value="UniProtKB-ARBA"/>
</dbReference>
<proteinExistence type="predicted"/>
<evidence type="ECO:0000313" key="4">
    <source>
        <dbReference type="EMBL" id="KAK2725410.1"/>
    </source>
</evidence>
<dbReference type="AlphaFoldDB" id="A0AA88I755"/>